<organism evidence="3 4">
    <name type="scientific">Flavilitoribacter nigricans (strain ATCC 23147 / DSM 23189 / NBRC 102662 / NCIMB 1420 / SS-2)</name>
    <name type="common">Lewinella nigricans</name>
    <dbReference type="NCBI Taxonomy" id="1122177"/>
    <lineage>
        <taxon>Bacteria</taxon>
        <taxon>Pseudomonadati</taxon>
        <taxon>Bacteroidota</taxon>
        <taxon>Saprospiria</taxon>
        <taxon>Saprospirales</taxon>
        <taxon>Lewinellaceae</taxon>
        <taxon>Flavilitoribacter</taxon>
    </lineage>
</organism>
<dbReference type="GO" id="GO:0016853">
    <property type="term" value="F:isomerase activity"/>
    <property type="evidence" value="ECO:0007669"/>
    <property type="project" value="UniProtKB-KW"/>
</dbReference>
<dbReference type="PROSITE" id="PS51318">
    <property type="entry name" value="TAT"/>
    <property type="match status" value="1"/>
</dbReference>
<dbReference type="PANTHER" id="PTHR12110:SF48">
    <property type="entry name" value="BLL3656 PROTEIN"/>
    <property type="match status" value="1"/>
</dbReference>
<dbReference type="Proteomes" id="UP000223913">
    <property type="component" value="Unassembled WGS sequence"/>
</dbReference>
<feature type="signal peptide" evidence="1">
    <location>
        <begin position="1"/>
        <end position="30"/>
    </location>
</feature>
<protein>
    <submittedName>
        <fullName evidence="3">Xylose isomerase</fullName>
    </submittedName>
</protein>
<evidence type="ECO:0000313" key="3">
    <source>
        <dbReference type="EMBL" id="PHN05600.1"/>
    </source>
</evidence>
<dbReference type="InterPro" id="IPR006311">
    <property type="entry name" value="TAT_signal"/>
</dbReference>
<dbReference type="EMBL" id="PDUD01000021">
    <property type="protein sequence ID" value="PHN05600.1"/>
    <property type="molecule type" value="Genomic_DNA"/>
</dbReference>
<name>A0A2D0NB64_FLAN2</name>
<dbReference type="InterPro" id="IPR036237">
    <property type="entry name" value="Xyl_isomerase-like_sf"/>
</dbReference>
<keyword evidence="4" id="KW-1185">Reference proteome</keyword>
<feature type="chain" id="PRO_5012271422" evidence="1">
    <location>
        <begin position="31"/>
        <end position="321"/>
    </location>
</feature>
<accession>A0A2D0NB64</accession>
<dbReference type="PANTHER" id="PTHR12110">
    <property type="entry name" value="HYDROXYPYRUVATE ISOMERASE"/>
    <property type="match status" value="1"/>
</dbReference>
<evidence type="ECO:0000313" key="4">
    <source>
        <dbReference type="Proteomes" id="UP000223913"/>
    </source>
</evidence>
<evidence type="ECO:0000256" key="1">
    <source>
        <dbReference type="SAM" id="SignalP"/>
    </source>
</evidence>
<gene>
    <name evidence="3" type="ORF">CRP01_16565</name>
</gene>
<comment type="caution">
    <text evidence="3">The sequence shown here is derived from an EMBL/GenBank/DDBJ whole genome shotgun (WGS) entry which is preliminary data.</text>
</comment>
<reference evidence="3 4" key="1">
    <citation type="submission" date="2017-10" db="EMBL/GenBank/DDBJ databases">
        <title>The draft genome sequence of Lewinella nigricans NBRC 102662.</title>
        <authorList>
            <person name="Wang K."/>
        </authorList>
    </citation>
    <scope>NUCLEOTIDE SEQUENCE [LARGE SCALE GENOMIC DNA]</scope>
    <source>
        <strain evidence="3 4">NBRC 102662</strain>
    </source>
</reference>
<evidence type="ECO:0000259" key="2">
    <source>
        <dbReference type="Pfam" id="PF01261"/>
    </source>
</evidence>
<dbReference type="Pfam" id="PF01261">
    <property type="entry name" value="AP_endonuc_2"/>
    <property type="match status" value="1"/>
</dbReference>
<sequence>MNQRSNGRRKALASLAAIGGTTLLSSTAYARERRPEGSPKKDKTFTFCLNTSTIMGQKQGIVKDIQTAAKAGYDGVEIWINALQQYLEDGGNLRDLKMMSDDLGIKIENAIGFAPWVVDDVTKRKAGLEQAKKEMDMLAGVGCYRLAAPPAGATDIGGLDLDAVAERFCDLIEVGKDSGVIPQLEVWGFSKNLSQLKEVLYVAAGCGHKDVRILPDIYHLYRGGSGFDSLQLISGKAIEVFHMNDYPSSIAAANIQDKDRIYPGEGNAPTTQVIKTLQEMGGPKVLSLELFNRGYWEQDALKVAKTGLKRMKDVVKTATKA</sequence>
<dbReference type="Gene3D" id="3.20.20.150">
    <property type="entry name" value="Divalent-metal-dependent TIM barrel enzymes"/>
    <property type="match status" value="1"/>
</dbReference>
<keyword evidence="3" id="KW-0413">Isomerase</keyword>
<dbReference type="OrthoDB" id="930834at2"/>
<dbReference type="SUPFAM" id="SSF51658">
    <property type="entry name" value="Xylose isomerase-like"/>
    <property type="match status" value="1"/>
</dbReference>
<dbReference type="InterPro" id="IPR050312">
    <property type="entry name" value="IolE/XylAMocC-like"/>
</dbReference>
<dbReference type="RefSeq" id="WP_099151176.1">
    <property type="nucleotide sequence ID" value="NZ_PDUD01000021.1"/>
</dbReference>
<dbReference type="AlphaFoldDB" id="A0A2D0NB64"/>
<proteinExistence type="predicted"/>
<dbReference type="InterPro" id="IPR013022">
    <property type="entry name" value="Xyl_isomerase-like_TIM-brl"/>
</dbReference>
<keyword evidence="1" id="KW-0732">Signal</keyword>
<feature type="domain" description="Xylose isomerase-like TIM barrel" evidence="2">
    <location>
        <begin position="66"/>
        <end position="313"/>
    </location>
</feature>